<dbReference type="Pfam" id="PF00583">
    <property type="entry name" value="Acetyltransf_1"/>
    <property type="match status" value="1"/>
</dbReference>
<feature type="domain" description="N-acetyltransferase" evidence="1">
    <location>
        <begin position="1"/>
        <end position="145"/>
    </location>
</feature>
<dbReference type="CDD" id="cd04301">
    <property type="entry name" value="NAT_SF"/>
    <property type="match status" value="1"/>
</dbReference>
<sequence length="162" mass="18145">MNVDIATLDDLPAILALEANFERRVWSEQSWHDELVGSGRLVLIARQSEGQVVGVACFQHVDEVVDLHRIVVAPEERRLGFARVMLVAGLQWAIEQGASRVLLEVDNTNVPAIALYRGYGFRQVATRRDYYAPGRDALILERPLEGVDVDSVGMWDMEALDD</sequence>
<dbReference type="SUPFAM" id="SSF55729">
    <property type="entry name" value="Acyl-CoA N-acyltransferases (Nat)"/>
    <property type="match status" value="1"/>
</dbReference>
<evidence type="ECO:0000313" key="2">
    <source>
        <dbReference type="EMBL" id="GAA4897308.1"/>
    </source>
</evidence>
<dbReference type="Gene3D" id="3.40.630.30">
    <property type="match status" value="1"/>
</dbReference>
<protein>
    <submittedName>
        <fullName evidence="2">Ribosomal protein S18-alanine N-acetyltransferase</fullName>
    </submittedName>
</protein>
<dbReference type="PANTHER" id="PTHR43072">
    <property type="entry name" value="N-ACETYLTRANSFERASE"/>
    <property type="match status" value="1"/>
</dbReference>
<proteinExistence type="predicted"/>
<evidence type="ECO:0000259" key="1">
    <source>
        <dbReference type="PROSITE" id="PS51186"/>
    </source>
</evidence>
<reference evidence="3" key="1">
    <citation type="journal article" date="2019" name="Int. J. Syst. Evol. Microbiol.">
        <title>The Global Catalogue of Microorganisms (GCM) 10K type strain sequencing project: providing services to taxonomists for standard genome sequencing and annotation.</title>
        <authorList>
            <consortium name="The Broad Institute Genomics Platform"/>
            <consortium name="The Broad Institute Genome Sequencing Center for Infectious Disease"/>
            <person name="Wu L."/>
            <person name="Ma J."/>
        </authorList>
    </citation>
    <scope>NUCLEOTIDE SEQUENCE [LARGE SCALE GENOMIC DNA]</scope>
    <source>
        <strain evidence="3">JCM 19125</strain>
    </source>
</reference>
<keyword evidence="2" id="KW-0687">Ribonucleoprotein</keyword>
<gene>
    <name evidence="2" type="primary">rimI</name>
    <name evidence="2" type="ORF">GCM10025789_13990</name>
</gene>
<organism evidence="2 3">
    <name type="scientific">Tessaracoccus lubricantis</name>
    <dbReference type="NCBI Taxonomy" id="545543"/>
    <lineage>
        <taxon>Bacteria</taxon>
        <taxon>Bacillati</taxon>
        <taxon>Actinomycetota</taxon>
        <taxon>Actinomycetes</taxon>
        <taxon>Propionibacteriales</taxon>
        <taxon>Propionibacteriaceae</taxon>
        <taxon>Tessaracoccus</taxon>
    </lineage>
</organism>
<accession>A0ABP9FA43</accession>
<keyword evidence="3" id="KW-1185">Reference proteome</keyword>
<dbReference type="InterPro" id="IPR000182">
    <property type="entry name" value="GNAT_dom"/>
</dbReference>
<comment type="caution">
    <text evidence="2">The sequence shown here is derived from an EMBL/GenBank/DDBJ whole genome shotgun (WGS) entry which is preliminary data.</text>
</comment>
<name>A0ABP9FA43_9ACTN</name>
<evidence type="ECO:0000313" key="3">
    <source>
        <dbReference type="Proteomes" id="UP001501521"/>
    </source>
</evidence>
<dbReference type="Proteomes" id="UP001501521">
    <property type="component" value="Unassembled WGS sequence"/>
</dbReference>
<dbReference type="PROSITE" id="PS51186">
    <property type="entry name" value="GNAT"/>
    <property type="match status" value="1"/>
</dbReference>
<keyword evidence="2" id="KW-0689">Ribosomal protein</keyword>
<dbReference type="RefSeq" id="WP_345581009.1">
    <property type="nucleotide sequence ID" value="NZ_BAABLV010000020.1"/>
</dbReference>
<dbReference type="InterPro" id="IPR016181">
    <property type="entry name" value="Acyl_CoA_acyltransferase"/>
</dbReference>
<dbReference type="GO" id="GO:0005840">
    <property type="term" value="C:ribosome"/>
    <property type="evidence" value="ECO:0007669"/>
    <property type="project" value="UniProtKB-KW"/>
</dbReference>
<dbReference type="EMBL" id="BAABLV010000020">
    <property type="protein sequence ID" value="GAA4897308.1"/>
    <property type="molecule type" value="Genomic_DNA"/>
</dbReference>